<accession>A0A8X6LMQ1</accession>
<keyword evidence="3" id="KW-1185">Reference proteome</keyword>
<feature type="region of interest" description="Disordered" evidence="1">
    <location>
        <begin position="65"/>
        <end position="87"/>
    </location>
</feature>
<organism evidence="2 3">
    <name type="scientific">Trichonephila clavata</name>
    <name type="common">Joro spider</name>
    <name type="synonym">Nephila clavata</name>
    <dbReference type="NCBI Taxonomy" id="2740835"/>
    <lineage>
        <taxon>Eukaryota</taxon>
        <taxon>Metazoa</taxon>
        <taxon>Ecdysozoa</taxon>
        <taxon>Arthropoda</taxon>
        <taxon>Chelicerata</taxon>
        <taxon>Arachnida</taxon>
        <taxon>Araneae</taxon>
        <taxon>Araneomorphae</taxon>
        <taxon>Entelegynae</taxon>
        <taxon>Araneoidea</taxon>
        <taxon>Nephilidae</taxon>
        <taxon>Trichonephila</taxon>
    </lineage>
</organism>
<dbReference type="AlphaFoldDB" id="A0A8X6LMQ1"/>
<sequence length="87" mass="9847">MQTVPCDSSHRRAQNGRLLPRCLKRGPSRREFGIARRQLFPPWATSDSLRQCAFPELYEPPAALYVTTTDPNPSAHLRTSRTGIDPQ</sequence>
<proteinExistence type="predicted"/>
<comment type="caution">
    <text evidence="2">The sequence shown here is derived from an EMBL/GenBank/DDBJ whole genome shotgun (WGS) entry which is preliminary data.</text>
</comment>
<evidence type="ECO:0000313" key="2">
    <source>
        <dbReference type="EMBL" id="GFR14047.1"/>
    </source>
</evidence>
<dbReference type="EMBL" id="BMAO01007159">
    <property type="protein sequence ID" value="GFR14047.1"/>
    <property type="molecule type" value="Genomic_DNA"/>
</dbReference>
<evidence type="ECO:0000313" key="3">
    <source>
        <dbReference type="Proteomes" id="UP000887116"/>
    </source>
</evidence>
<name>A0A8X6LMQ1_TRICU</name>
<protein>
    <submittedName>
        <fullName evidence="2">Uncharacterized protein</fullName>
    </submittedName>
</protein>
<dbReference type="Proteomes" id="UP000887116">
    <property type="component" value="Unassembled WGS sequence"/>
</dbReference>
<evidence type="ECO:0000256" key="1">
    <source>
        <dbReference type="SAM" id="MobiDB-lite"/>
    </source>
</evidence>
<gene>
    <name evidence="2" type="ORF">TNCT_182461</name>
</gene>
<reference evidence="2" key="1">
    <citation type="submission" date="2020-07" db="EMBL/GenBank/DDBJ databases">
        <title>Multicomponent nature underlies the extraordinary mechanical properties of spider dragline silk.</title>
        <authorList>
            <person name="Kono N."/>
            <person name="Nakamura H."/>
            <person name="Mori M."/>
            <person name="Yoshida Y."/>
            <person name="Ohtoshi R."/>
            <person name="Malay A.D."/>
            <person name="Moran D.A.P."/>
            <person name="Tomita M."/>
            <person name="Numata K."/>
            <person name="Arakawa K."/>
        </authorList>
    </citation>
    <scope>NUCLEOTIDE SEQUENCE</scope>
</reference>